<evidence type="ECO:0000259" key="8">
    <source>
        <dbReference type="Pfam" id="PF04024"/>
    </source>
</evidence>
<feature type="domain" description="Phage shock protein PspC N-terminal" evidence="8">
    <location>
        <begin position="23"/>
        <end position="80"/>
    </location>
</feature>
<dbReference type="OrthoDB" id="7359894at2"/>
<reference evidence="9 10" key="1">
    <citation type="submission" date="2016-10" db="EMBL/GenBank/DDBJ databases">
        <authorList>
            <person name="de Groot N.N."/>
        </authorList>
    </citation>
    <scope>NUCLEOTIDE SEQUENCE [LARGE SCALE GENOMIC DNA]</scope>
    <source>
        <strain evidence="10">P4-7,KCTC 19426,CECT 7604</strain>
    </source>
</reference>
<evidence type="ECO:0000256" key="5">
    <source>
        <dbReference type="ARBA" id="ARBA00023136"/>
    </source>
</evidence>
<comment type="subcellular location">
    <subcellularLocation>
        <location evidence="1">Cell membrane</location>
        <topology evidence="1">Single-pass membrane protein</topology>
    </subcellularLocation>
</comment>
<accession>A0A1H0IZQ1</accession>
<dbReference type="GO" id="GO:0005886">
    <property type="term" value="C:plasma membrane"/>
    <property type="evidence" value="ECO:0007669"/>
    <property type="project" value="UniProtKB-SubCell"/>
</dbReference>
<dbReference type="STRING" id="1090615.SAMN04515671_0721"/>
<dbReference type="AlphaFoldDB" id="A0A1H0IZQ1"/>
<evidence type="ECO:0000256" key="1">
    <source>
        <dbReference type="ARBA" id="ARBA00004162"/>
    </source>
</evidence>
<keyword evidence="10" id="KW-1185">Reference proteome</keyword>
<keyword evidence="3 7" id="KW-0812">Transmembrane</keyword>
<dbReference type="PANTHER" id="PTHR33885:SF3">
    <property type="entry name" value="PHAGE SHOCK PROTEIN C"/>
    <property type="match status" value="1"/>
</dbReference>
<dbReference type="RefSeq" id="WP_090474623.1">
    <property type="nucleotide sequence ID" value="NZ_LT629710.1"/>
</dbReference>
<gene>
    <name evidence="9" type="ORF">SAMN04515671_0721</name>
</gene>
<evidence type="ECO:0000313" key="10">
    <source>
        <dbReference type="Proteomes" id="UP000198741"/>
    </source>
</evidence>
<dbReference type="InterPro" id="IPR007168">
    <property type="entry name" value="Phageshock_PspC_N"/>
</dbReference>
<evidence type="ECO:0000313" key="9">
    <source>
        <dbReference type="EMBL" id="SDO36925.1"/>
    </source>
</evidence>
<evidence type="ECO:0000256" key="4">
    <source>
        <dbReference type="ARBA" id="ARBA00022989"/>
    </source>
</evidence>
<keyword evidence="2" id="KW-1003">Cell membrane</keyword>
<evidence type="ECO:0000256" key="7">
    <source>
        <dbReference type="SAM" id="Phobius"/>
    </source>
</evidence>
<keyword evidence="5 7" id="KW-0472">Membrane</keyword>
<feature type="transmembrane region" description="Helical" evidence="7">
    <location>
        <begin position="123"/>
        <end position="142"/>
    </location>
</feature>
<dbReference type="EMBL" id="LT629710">
    <property type="protein sequence ID" value="SDO36925.1"/>
    <property type="molecule type" value="Genomic_DNA"/>
</dbReference>
<dbReference type="InterPro" id="IPR052027">
    <property type="entry name" value="PspC"/>
</dbReference>
<feature type="region of interest" description="Disordered" evidence="6">
    <location>
        <begin position="1"/>
        <end position="23"/>
    </location>
</feature>
<feature type="transmembrane region" description="Helical" evidence="7">
    <location>
        <begin position="50"/>
        <end position="75"/>
    </location>
</feature>
<name>A0A1H0IZQ1_9ACTN</name>
<evidence type="ECO:0000256" key="2">
    <source>
        <dbReference type="ARBA" id="ARBA00022475"/>
    </source>
</evidence>
<feature type="compositionally biased region" description="Pro residues" evidence="6">
    <location>
        <begin position="11"/>
        <end position="21"/>
    </location>
</feature>
<organism evidence="9 10">
    <name type="scientific">Nakamurella panacisegetis</name>
    <dbReference type="NCBI Taxonomy" id="1090615"/>
    <lineage>
        <taxon>Bacteria</taxon>
        <taxon>Bacillati</taxon>
        <taxon>Actinomycetota</taxon>
        <taxon>Actinomycetes</taxon>
        <taxon>Nakamurellales</taxon>
        <taxon>Nakamurellaceae</taxon>
        <taxon>Nakamurella</taxon>
    </lineage>
</organism>
<keyword evidence="4 7" id="KW-1133">Transmembrane helix</keyword>
<feature type="transmembrane region" description="Helical" evidence="7">
    <location>
        <begin position="96"/>
        <end position="117"/>
    </location>
</feature>
<dbReference type="Pfam" id="PF04024">
    <property type="entry name" value="PspC"/>
    <property type="match status" value="1"/>
</dbReference>
<dbReference type="Proteomes" id="UP000198741">
    <property type="component" value="Chromosome I"/>
</dbReference>
<proteinExistence type="predicted"/>
<evidence type="ECO:0000256" key="3">
    <source>
        <dbReference type="ARBA" id="ARBA00022692"/>
    </source>
</evidence>
<protein>
    <submittedName>
        <fullName evidence="9">Phage shock protein PspC (Stress-responsive transcriptional regulator)</fullName>
    </submittedName>
</protein>
<sequence>MSTWDDRPPSVAEPPSGPNPPVRRLYRSREDRVIAGVCGGLARYLGVDPVVIRIAAVAISLGGGGGVLLYIIGWIGIPEAPGQEPIVVRRPGQRGAAIVAGAILLGIGGLMLLHQLVPWFNAVVFWPFAVALAGVVLIVSALQRPRPR</sequence>
<dbReference type="PANTHER" id="PTHR33885">
    <property type="entry name" value="PHAGE SHOCK PROTEIN C"/>
    <property type="match status" value="1"/>
</dbReference>
<evidence type="ECO:0000256" key="6">
    <source>
        <dbReference type="SAM" id="MobiDB-lite"/>
    </source>
</evidence>